<name>A0A9W8IB92_9FUNG</name>
<dbReference type="EMBL" id="JANBUW010000099">
    <property type="protein sequence ID" value="KAJ2849175.1"/>
    <property type="molecule type" value="Genomic_DNA"/>
</dbReference>
<dbReference type="Proteomes" id="UP001139887">
    <property type="component" value="Unassembled WGS sequence"/>
</dbReference>
<evidence type="ECO:0000313" key="2">
    <source>
        <dbReference type="Proteomes" id="UP001139887"/>
    </source>
</evidence>
<keyword evidence="2" id="KW-1185">Reference proteome</keyword>
<accession>A0A9W8IB92</accession>
<gene>
    <name evidence="1" type="ORF">IWW36_002810</name>
</gene>
<sequence length="353" mass="39332">MEDRSSSGEEQQLRGDVEGAVRQLGLAISEEMPAGYRHGEGVDVARGVVLAPRGIAGMQYDTRQLHKLFVDSGMGSAKERAALERPMFMKGGGASDQVQDGYSRTLAYKFGDLLFVVFGPLRPSDNAAVINGERCVRLHEAGEQEGATRRKRRNRQRMAARYREAQCSEGEESSRCKQQYSGEEAQRIEAAILRYAESLYAATERDAREATREQEREEKLAKRGRIPPYVSQSKGGKLTVTRTSWEHNGLIGNRSYAGYIKTKGSNEPLFAEKRRVLEREKEMQQELMIISGEISRGDAIVCVRMQDKGWVAGSSNNLSRALCVIDQPKATLVDAHNFQARISHRASVLLSSM</sequence>
<evidence type="ECO:0000313" key="1">
    <source>
        <dbReference type="EMBL" id="KAJ2849175.1"/>
    </source>
</evidence>
<dbReference type="AlphaFoldDB" id="A0A9W8IB92"/>
<dbReference type="OrthoDB" id="240546at2759"/>
<protein>
    <submittedName>
        <fullName evidence="1">Uncharacterized protein</fullName>
    </submittedName>
</protein>
<comment type="caution">
    <text evidence="1">The sequence shown here is derived from an EMBL/GenBank/DDBJ whole genome shotgun (WGS) entry which is preliminary data.</text>
</comment>
<reference evidence="1" key="1">
    <citation type="submission" date="2022-07" db="EMBL/GenBank/DDBJ databases">
        <title>Phylogenomic reconstructions and comparative analyses of Kickxellomycotina fungi.</title>
        <authorList>
            <person name="Reynolds N.K."/>
            <person name="Stajich J.E."/>
            <person name="Barry K."/>
            <person name="Grigoriev I.V."/>
            <person name="Crous P."/>
            <person name="Smith M.E."/>
        </authorList>
    </citation>
    <scope>NUCLEOTIDE SEQUENCE</scope>
    <source>
        <strain evidence="1">NRRL 1566</strain>
    </source>
</reference>
<proteinExistence type="predicted"/>
<organism evidence="1 2">
    <name type="scientific">Coemansia brasiliensis</name>
    <dbReference type="NCBI Taxonomy" id="2650707"/>
    <lineage>
        <taxon>Eukaryota</taxon>
        <taxon>Fungi</taxon>
        <taxon>Fungi incertae sedis</taxon>
        <taxon>Zoopagomycota</taxon>
        <taxon>Kickxellomycotina</taxon>
        <taxon>Kickxellomycetes</taxon>
        <taxon>Kickxellales</taxon>
        <taxon>Kickxellaceae</taxon>
        <taxon>Coemansia</taxon>
    </lineage>
</organism>